<protein>
    <submittedName>
        <fullName evidence="2">Uncharacterized protein</fullName>
    </submittedName>
</protein>
<reference evidence="2 3" key="1">
    <citation type="journal article" date="2024" name="G3 (Bethesda)">
        <title>Genome assembly of Hibiscus sabdariffa L. provides insights into metabolisms of medicinal natural products.</title>
        <authorList>
            <person name="Kim T."/>
        </authorList>
    </citation>
    <scope>NUCLEOTIDE SEQUENCE [LARGE SCALE GENOMIC DNA]</scope>
    <source>
        <strain evidence="2">TK-2024</strain>
        <tissue evidence="2">Old leaves</tissue>
    </source>
</reference>
<name>A0ABR2CFI7_9ROSI</name>
<proteinExistence type="predicted"/>
<organism evidence="2 3">
    <name type="scientific">Hibiscus sabdariffa</name>
    <name type="common">roselle</name>
    <dbReference type="NCBI Taxonomy" id="183260"/>
    <lineage>
        <taxon>Eukaryota</taxon>
        <taxon>Viridiplantae</taxon>
        <taxon>Streptophyta</taxon>
        <taxon>Embryophyta</taxon>
        <taxon>Tracheophyta</taxon>
        <taxon>Spermatophyta</taxon>
        <taxon>Magnoliopsida</taxon>
        <taxon>eudicotyledons</taxon>
        <taxon>Gunneridae</taxon>
        <taxon>Pentapetalae</taxon>
        <taxon>rosids</taxon>
        <taxon>malvids</taxon>
        <taxon>Malvales</taxon>
        <taxon>Malvaceae</taxon>
        <taxon>Malvoideae</taxon>
        <taxon>Hibiscus</taxon>
    </lineage>
</organism>
<feature type="region of interest" description="Disordered" evidence="1">
    <location>
        <begin position="265"/>
        <end position="293"/>
    </location>
</feature>
<evidence type="ECO:0000256" key="1">
    <source>
        <dbReference type="SAM" id="MobiDB-lite"/>
    </source>
</evidence>
<accession>A0ABR2CFI7</accession>
<feature type="compositionally biased region" description="Basic and acidic residues" evidence="1">
    <location>
        <begin position="273"/>
        <end position="287"/>
    </location>
</feature>
<dbReference type="EMBL" id="JBBPBM010000053">
    <property type="protein sequence ID" value="KAK8518274.1"/>
    <property type="molecule type" value="Genomic_DNA"/>
</dbReference>
<gene>
    <name evidence="2" type="ORF">V6N12_017427</name>
</gene>
<comment type="caution">
    <text evidence="2">The sequence shown here is derived from an EMBL/GenBank/DDBJ whole genome shotgun (WGS) entry which is preliminary data.</text>
</comment>
<keyword evidence="3" id="KW-1185">Reference proteome</keyword>
<evidence type="ECO:0000313" key="2">
    <source>
        <dbReference type="EMBL" id="KAK8518274.1"/>
    </source>
</evidence>
<evidence type="ECO:0000313" key="3">
    <source>
        <dbReference type="Proteomes" id="UP001472677"/>
    </source>
</evidence>
<feature type="region of interest" description="Disordered" evidence="1">
    <location>
        <begin position="1"/>
        <end position="27"/>
    </location>
</feature>
<dbReference type="Proteomes" id="UP001472677">
    <property type="component" value="Unassembled WGS sequence"/>
</dbReference>
<sequence length="514" mass="55728">MENPNPTVDGLQLHSTTISGRSPDEGLLPDRCLPPVGDSLLTLEHTDSGSELRNRTAKDSSMAICTAKFPCTTLEGQATNSDKEHLAGGDQFVFPPVMERPASPTPLESQRVDECGMAGKESVGNCNASYAAAVQGTSNMGAGNSRGLLGEDILVFEEDVLIDRSRVVPSIKFSERIHALIDARMGTTVIVLLLGKNISFRTLHARIPALWSLKGSFQLVDLDINFLVREWCGKGVHNAGTEVNNEKVIDSSKDSVPFDPWMVASHKNRHPRKEIGKQRDDGDEHGPSKSSTFHVLQDLDEEIDLEHRVEVLDSARLEGKRPTSHVKDKQPIHALSEPRHSSAPFHVVVQPGSASSTVAGSSNERRASLEHNQVDPLVVGKSVQDVAVRNITQGGNHKATLIVEEGQDLRMHAGGDIVNVSGGKSKRKMDVSSKGLRIQKRSEFKIPTKPTLAEWMSLVPEKPVRSSVRDVPTTKLDPGLEPPIVKQSVAGSSLSLVSDPVIDISLATDCDMQV</sequence>